<accession>A0ABW1S132</accession>
<feature type="transmembrane region" description="Helical" evidence="1">
    <location>
        <begin position="155"/>
        <end position="175"/>
    </location>
</feature>
<reference evidence="3" key="1">
    <citation type="journal article" date="2019" name="Int. J. Syst. Evol. Microbiol.">
        <title>The Global Catalogue of Microorganisms (GCM) 10K type strain sequencing project: providing services to taxonomists for standard genome sequencing and annotation.</title>
        <authorList>
            <consortium name="The Broad Institute Genomics Platform"/>
            <consortium name="The Broad Institute Genome Sequencing Center for Infectious Disease"/>
            <person name="Wu L."/>
            <person name="Ma J."/>
        </authorList>
    </citation>
    <scope>NUCLEOTIDE SEQUENCE [LARGE SCALE GENOMIC DNA]</scope>
    <source>
        <strain evidence="3">CCM 8933</strain>
    </source>
</reference>
<dbReference type="Proteomes" id="UP001596282">
    <property type="component" value="Unassembled WGS sequence"/>
</dbReference>
<name>A0ABW1S132_9LACO</name>
<feature type="transmembrane region" description="Helical" evidence="1">
    <location>
        <begin position="338"/>
        <end position="363"/>
    </location>
</feature>
<gene>
    <name evidence="2" type="ORF">ACFP5Y_08365</name>
</gene>
<protein>
    <recommendedName>
        <fullName evidence="4">Integral membrane protein</fullName>
    </recommendedName>
</protein>
<feature type="transmembrane region" description="Helical" evidence="1">
    <location>
        <begin position="98"/>
        <end position="120"/>
    </location>
</feature>
<dbReference type="RefSeq" id="WP_137629239.1">
    <property type="nucleotide sequence ID" value="NZ_BJDJ01000019.1"/>
</dbReference>
<feature type="transmembrane region" description="Helical" evidence="1">
    <location>
        <begin position="187"/>
        <end position="210"/>
    </location>
</feature>
<keyword evidence="1" id="KW-0812">Transmembrane</keyword>
<feature type="transmembrane region" description="Helical" evidence="1">
    <location>
        <begin position="6"/>
        <end position="25"/>
    </location>
</feature>
<proteinExistence type="predicted"/>
<evidence type="ECO:0008006" key="4">
    <source>
        <dbReference type="Google" id="ProtNLM"/>
    </source>
</evidence>
<keyword evidence="3" id="KW-1185">Reference proteome</keyword>
<feature type="transmembrane region" description="Helical" evidence="1">
    <location>
        <begin position="283"/>
        <end position="305"/>
    </location>
</feature>
<feature type="transmembrane region" description="Helical" evidence="1">
    <location>
        <begin position="255"/>
        <end position="277"/>
    </location>
</feature>
<feature type="transmembrane region" description="Helical" evidence="1">
    <location>
        <begin position="64"/>
        <end position="86"/>
    </location>
</feature>
<sequence>MSTIIILIFLALFLGLLGSQLYFMWQRPYLKPVTKLRLADWFKLQHQARQKITDDNDARRLNGLFVLSQCGVWLGVALLILSFYYVEAQLNLLLFPTRTAMIASLLLVAGSLLLLSYPLLWPTQSYNYWADHITNKQAFTLVDQKSFIRYRRHQIWATIGGIGLIVTIWLARVWTTSTEPLVVIEDVLVAAILAIPVFALITALSQLPYLQHYHYLTAKPGQVNFGQLNYRAILTLIKQQPELKAKVITAHVSRLIGYLFGIAAFVLLYVNILAPAFTVDATAVFPAAILALIALCILEAVGAIWPQKNYDYLHLLKTKEAPFTVNEPDRFDQFRYHLYYYHLSAAVVWVFIWVAIIGAYYYYA</sequence>
<evidence type="ECO:0000256" key="1">
    <source>
        <dbReference type="SAM" id="Phobius"/>
    </source>
</evidence>
<keyword evidence="1" id="KW-1133">Transmembrane helix</keyword>
<comment type="caution">
    <text evidence="2">The sequence shown here is derived from an EMBL/GenBank/DDBJ whole genome shotgun (WGS) entry which is preliminary data.</text>
</comment>
<organism evidence="2 3">
    <name type="scientific">Lactiplantibacillus daowaiensis</name>
    <dbReference type="NCBI Taxonomy" id="2559918"/>
    <lineage>
        <taxon>Bacteria</taxon>
        <taxon>Bacillati</taxon>
        <taxon>Bacillota</taxon>
        <taxon>Bacilli</taxon>
        <taxon>Lactobacillales</taxon>
        <taxon>Lactobacillaceae</taxon>
        <taxon>Lactiplantibacillus</taxon>
    </lineage>
</organism>
<keyword evidence="1" id="KW-0472">Membrane</keyword>
<evidence type="ECO:0000313" key="2">
    <source>
        <dbReference type="EMBL" id="MFC6181230.1"/>
    </source>
</evidence>
<dbReference type="EMBL" id="JBHSSC010000035">
    <property type="protein sequence ID" value="MFC6181230.1"/>
    <property type="molecule type" value="Genomic_DNA"/>
</dbReference>
<evidence type="ECO:0000313" key="3">
    <source>
        <dbReference type="Proteomes" id="UP001596282"/>
    </source>
</evidence>